<evidence type="ECO:0008006" key="4">
    <source>
        <dbReference type="Google" id="ProtNLM"/>
    </source>
</evidence>
<evidence type="ECO:0000313" key="3">
    <source>
        <dbReference type="Proteomes" id="UP001152173"/>
    </source>
</evidence>
<comment type="caution">
    <text evidence="2">The sequence shown here is derived from an EMBL/GenBank/DDBJ whole genome shotgun (WGS) entry which is preliminary data.</text>
</comment>
<protein>
    <recommendedName>
        <fullName evidence="4">YfhD-like protein</fullName>
    </recommendedName>
</protein>
<dbReference type="Proteomes" id="UP001152173">
    <property type="component" value="Unassembled WGS sequence"/>
</dbReference>
<reference evidence="2" key="1">
    <citation type="submission" date="2022-05" db="EMBL/GenBank/DDBJ databases">
        <authorList>
            <person name="Colautti A."/>
            <person name="Iacumin L."/>
        </authorList>
    </citation>
    <scope>NUCLEOTIDE SEQUENCE</scope>
    <source>
        <strain evidence="2">SK 55</strain>
    </source>
</reference>
<name>A0A9X3REV7_9BACL</name>
<accession>A0A9X3REV7</accession>
<gene>
    <name evidence="2" type="ORF">M9R32_11445</name>
</gene>
<dbReference type="InterPro" id="IPR025435">
    <property type="entry name" value="YfhD-like"/>
</dbReference>
<evidence type="ECO:0000313" key="2">
    <source>
        <dbReference type="EMBL" id="MCZ8537798.1"/>
    </source>
</evidence>
<dbReference type="Pfam" id="PF14151">
    <property type="entry name" value="YfhD"/>
    <property type="match status" value="1"/>
</dbReference>
<keyword evidence="3" id="KW-1185">Reference proteome</keyword>
<evidence type="ECO:0000256" key="1">
    <source>
        <dbReference type="SAM" id="MobiDB-lite"/>
    </source>
</evidence>
<feature type="region of interest" description="Disordered" evidence="1">
    <location>
        <begin position="1"/>
        <end position="60"/>
    </location>
</feature>
<proteinExistence type="predicted"/>
<dbReference type="EMBL" id="JAMKBJ010000009">
    <property type="protein sequence ID" value="MCZ8537798.1"/>
    <property type="molecule type" value="Genomic_DNA"/>
</dbReference>
<dbReference type="AlphaFoldDB" id="A0A9X3REV7"/>
<feature type="compositionally biased region" description="Polar residues" evidence="1">
    <location>
        <begin position="40"/>
        <end position="60"/>
    </location>
</feature>
<feature type="compositionally biased region" description="Basic and acidic residues" evidence="1">
    <location>
        <begin position="30"/>
        <end position="39"/>
    </location>
</feature>
<organism evidence="2 3">
    <name type="scientific">Paenisporosarcina quisquiliarum</name>
    <dbReference type="NCBI Taxonomy" id="365346"/>
    <lineage>
        <taxon>Bacteria</taxon>
        <taxon>Bacillati</taxon>
        <taxon>Bacillota</taxon>
        <taxon>Bacilli</taxon>
        <taxon>Bacillales</taxon>
        <taxon>Caryophanaceae</taxon>
        <taxon>Paenisporosarcina</taxon>
    </lineage>
</organism>
<sequence length="60" mass="6817">MGKDNHNSSSNNKNSLPQTPKALKQTPQQAREEFSREFTELSNKNRNAGKSTDQQGRTKR</sequence>